<dbReference type="PROSITE" id="PS50936">
    <property type="entry name" value="ENGC_GTPASE"/>
    <property type="match status" value="1"/>
</dbReference>
<dbReference type="InterPro" id="IPR012340">
    <property type="entry name" value="NA-bd_OB-fold"/>
</dbReference>
<dbReference type="InterPro" id="IPR004881">
    <property type="entry name" value="Ribosome_biogen_GTPase_RsgA"/>
</dbReference>
<keyword evidence="3" id="KW-0694">RNA-binding</keyword>
<keyword evidence="1 3" id="KW-0547">Nucleotide-binding</keyword>
<evidence type="ECO:0000256" key="3">
    <source>
        <dbReference type="HAMAP-Rule" id="MF_01820"/>
    </source>
</evidence>
<feature type="binding site" evidence="3">
    <location>
        <position position="247"/>
    </location>
    <ligand>
        <name>Zn(2+)</name>
        <dbReference type="ChEBI" id="CHEBI:29105"/>
    </ligand>
</feature>
<dbReference type="EMBL" id="RCCJ01000001">
    <property type="protein sequence ID" value="RLJ70896.1"/>
    <property type="molecule type" value="Genomic_DNA"/>
</dbReference>
<keyword evidence="3" id="KW-0479">Metal-binding</keyword>
<feature type="binding site" evidence="3">
    <location>
        <begin position="113"/>
        <end position="116"/>
    </location>
    <ligand>
        <name>GTP</name>
        <dbReference type="ChEBI" id="CHEBI:37565"/>
    </ligand>
</feature>
<name>A0A497XPI2_9AQUI</name>
<sequence length="295" mass="33205">MEKGLVIERVAQLIGVYVPSVGKTFKGIPRGKLLKRTKIYAGDRVLGNIVDAETFAIEEVEERKNILIRPPIANVDRVICVMTIQKPEFDNYLLDSLLVVYDHVGCEPVVVFNKTDLLDEEGRGELERWSELYSKAGYEVVHVSAKTGKGIEEVVELVEGDICILAGPSGVGKSTILKYLTGEELRIGEISEKTQRGKHTTTGVKLIPFGKNSFIGDTPGFSRVEVLQFVSRKSVKNYFREFLRYECRYPDCLHVKEPGCGVKEAVKKGEISCERYKSYLKMLREYLEELSEICG</sequence>
<dbReference type="EC" id="3.6.1.-" evidence="3"/>
<protein>
    <recommendedName>
        <fullName evidence="3">Small ribosomal subunit biogenesis GTPase RsgA</fullName>
        <ecNumber evidence="3">3.6.1.-</ecNumber>
    </recommendedName>
</protein>
<dbReference type="CDD" id="cd01854">
    <property type="entry name" value="YjeQ_EngC"/>
    <property type="match status" value="1"/>
</dbReference>
<comment type="similarity">
    <text evidence="3">Belongs to the TRAFAC class YlqF/YawG GTPase family. RsgA subfamily.</text>
</comment>
<evidence type="ECO:0000256" key="1">
    <source>
        <dbReference type="ARBA" id="ARBA00022741"/>
    </source>
</evidence>
<feature type="binding site" evidence="3">
    <location>
        <position position="254"/>
    </location>
    <ligand>
        <name>Zn(2+)</name>
        <dbReference type="ChEBI" id="CHEBI:29105"/>
    </ligand>
</feature>
<keyword evidence="3" id="KW-0862">Zinc</keyword>
<keyword evidence="3" id="KW-0963">Cytoplasm</keyword>
<comment type="cofactor">
    <cofactor evidence="3">
        <name>Zn(2+)</name>
        <dbReference type="ChEBI" id="CHEBI:29105"/>
    </cofactor>
    <text evidence="3">Binds 1 zinc ion per subunit.</text>
</comment>
<proteinExistence type="inferred from homology"/>
<dbReference type="HAMAP" id="MF_01820">
    <property type="entry name" value="GTPase_RsgA"/>
    <property type="match status" value="1"/>
</dbReference>
<dbReference type="InterPro" id="IPR027417">
    <property type="entry name" value="P-loop_NTPase"/>
</dbReference>
<organism evidence="6 7">
    <name type="scientific">Hydrogenivirga caldilitoris</name>
    <dbReference type="NCBI Taxonomy" id="246264"/>
    <lineage>
        <taxon>Bacteria</taxon>
        <taxon>Pseudomonadati</taxon>
        <taxon>Aquificota</taxon>
        <taxon>Aquificia</taxon>
        <taxon>Aquificales</taxon>
        <taxon>Aquificaceae</taxon>
        <taxon>Hydrogenivirga</taxon>
    </lineage>
</organism>
<keyword evidence="2 3" id="KW-0342">GTP-binding</keyword>
<keyword evidence="3" id="KW-0378">Hydrolase</keyword>
<dbReference type="Proteomes" id="UP000267841">
    <property type="component" value="Unassembled WGS sequence"/>
</dbReference>
<dbReference type="InterPro" id="IPR010914">
    <property type="entry name" value="RsgA_GTPase_dom"/>
</dbReference>
<feature type="binding site" evidence="3">
    <location>
        <begin position="167"/>
        <end position="175"/>
    </location>
    <ligand>
        <name>GTP</name>
        <dbReference type="ChEBI" id="CHEBI:37565"/>
    </ligand>
</feature>
<dbReference type="Gene3D" id="3.40.50.300">
    <property type="entry name" value="P-loop containing nucleotide triphosphate hydrolases"/>
    <property type="match status" value="1"/>
</dbReference>
<comment type="subcellular location">
    <subcellularLocation>
        <location evidence="3">Cytoplasm</location>
    </subcellularLocation>
</comment>
<keyword evidence="3" id="KW-0699">rRNA-binding</keyword>
<evidence type="ECO:0000313" key="6">
    <source>
        <dbReference type="EMBL" id="RLJ70896.1"/>
    </source>
</evidence>
<dbReference type="GO" id="GO:0003924">
    <property type="term" value="F:GTPase activity"/>
    <property type="evidence" value="ECO:0007669"/>
    <property type="project" value="UniProtKB-UniRule"/>
</dbReference>
<dbReference type="Pfam" id="PF03193">
    <property type="entry name" value="RsgA_GTPase"/>
    <property type="match status" value="1"/>
</dbReference>
<dbReference type="Gene3D" id="1.10.40.50">
    <property type="entry name" value="Probable gtpase engc, domain 3"/>
    <property type="match status" value="1"/>
</dbReference>
<feature type="binding site" evidence="3">
    <location>
        <position position="252"/>
    </location>
    <ligand>
        <name>Zn(2+)</name>
        <dbReference type="ChEBI" id="CHEBI:29105"/>
    </ligand>
</feature>
<dbReference type="InterPro" id="IPR030378">
    <property type="entry name" value="G_CP_dom"/>
</dbReference>
<feature type="binding site" evidence="3">
    <location>
        <position position="260"/>
    </location>
    <ligand>
        <name>Zn(2+)</name>
        <dbReference type="ChEBI" id="CHEBI:29105"/>
    </ligand>
</feature>
<dbReference type="SUPFAM" id="SSF52540">
    <property type="entry name" value="P-loop containing nucleoside triphosphate hydrolases"/>
    <property type="match status" value="1"/>
</dbReference>
<evidence type="ECO:0000259" key="5">
    <source>
        <dbReference type="PROSITE" id="PS51721"/>
    </source>
</evidence>
<dbReference type="NCBIfam" id="TIGR00157">
    <property type="entry name" value="ribosome small subunit-dependent GTPase A"/>
    <property type="match status" value="1"/>
</dbReference>
<keyword evidence="7" id="KW-1185">Reference proteome</keyword>
<dbReference type="RefSeq" id="WP_121011355.1">
    <property type="nucleotide sequence ID" value="NZ_RCCJ01000001.1"/>
</dbReference>
<dbReference type="Gene3D" id="2.40.50.140">
    <property type="entry name" value="Nucleic acid-binding proteins"/>
    <property type="match status" value="1"/>
</dbReference>
<evidence type="ECO:0000313" key="7">
    <source>
        <dbReference type="Proteomes" id="UP000267841"/>
    </source>
</evidence>
<comment type="function">
    <text evidence="3">One of several proteins that assist in the late maturation steps of the functional core of the 30S ribosomal subunit. Helps release RbfA from mature subunits. May play a role in the assembly of ribosomal proteins into the subunit. Circularly permuted GTPase that catalyzes slow GTP hydrolysis, GTPase activity is stimulated by the 30S ribosomal subunit.</text>
</comment>
<reference evidence="6 7" key="1">
    <citation type="submission" date="2018-10" db="EMBL/GenBank/DDBJ databases">
        <title>Genomic Encyclopedia of Archaeal and Bacterial Type Strains, Phase II (KMG-II): from individual species to whole genera.</title>
        <authorList>
            <person name="Goeker M."/>
        </authorList>
    </citation>
    <scope>NUCLEOTIDE SEQUENCE [LARGE SCALE GENOMIC DNA]</scope>
    <source>
        <strain evidence="6 7">DSM 16510</strain>
    </source>
</reference>
<dbReference type="GO" id="GO:0005737">
    <property type="term" value="C:cytoplasm"/>
    <property type="evidence" value="ECO:0007669"/>
    <property type="project" value="UniProtKB-SubCell"/>
</dbReference>
<comment type="subunit">
    <text evidence="3">Monomer. Associates with 30S ribosomal subunit, binds 16S rRNA.</text>
</comment>
<feature type="domain" description="EngC GTPase" evidence="4">
    <location>
        <begin position="73"/>
        <end position="222"/>
    </location>
</feature>
<dbReference type="PROSITE" id="PS51721">
    <property type="entry name" value="G_CP"/>
    <property type="match status" value="1"/>
</dbReference>
<gene>
    <name evidence="3" type="primary">rsgA</name>
    <name evidence="6" type="ORF">BCF55_1183</name>
</gene>
<dbReference type="PANTHER" id="PTHR32120:SF11">
    <property type="entry name" value="SMALL RIBOSOMAL SUBUNIT BIOGENESIS GTPASE RSGA 1, MITOCHONDRIAL-RELATED"/>
    <property type="match status" value="1"/>
</dbReference>
<dbReference type="GO" id="GO:0042274">
    <property type="term" value="P:ribosomal small subunit biogenesis"/>
    <property type="evidence" value="ECO:0007669"/>
    <property type="project" value="UniProtKB-UniRule"/>
</dbReference>
<feature type="domain" description="CP-type G" evidence="5">
    <location>
        <begin position="64"/>
        <end position="224"/>
    </location>
</feature>
<accession>A0A497XPI2</accession>
<dbReference type="PANTHER" id="PTHR32120">
    <property type="entry name" value="SMALL RIBOSOMAL SUBUNIT BIOGENESIS GTPASE RSGA"/>
    <property type="match status" value="1"/>
</dbReference>
<evidence type="ECO:0000259" key="4">
    <source>
        <dbReference type="PROSITE" id="PS50936"/>
    </source>
</evidence>
<dbReference type="OrthoDB" id="9809485at2"/>
<dbReference type="GO" id="GO:0019843">
    <property type="term" value="F:rRNA binding"/>
    <property type="evidence" value="ECO:0007669"/>
    <property type="project" value="UniProtKB-KW"/>
</dbReference>
<dbReference type="AlphaFoldDB" id="A0A497XPI2"/>
<keyword evidence="3" id="KW-0690">Ribosome biogenesis</keyword>
<evidence type="ECO:0000256" key="2">
    <source>
        <dbReference type="ARBA" id="ARBA00023134"/>
    </source>
</evidence>
<comment type="caution">
    <text evidence="6">The sequence shown here is derived from an EMBL/GenBank/DDBJ whole genome shotgun (WGS) entry which is preliminary data.</text>
</comment>
<dbReference type="GO" id="GO:0005525">
    <property type="term" value="F:GTP binding"/>
    <property type="evidence" value="ECO:0007669"/>
    <property type="project" value="UniProtKB-UniRule"/>
</dbReference>
<dbReference type="GO" id="GO:0046872">
    <property type="term" value="F:metal ion binding"/>
    <property type="evidence" value="ECO:0007669"/>
    <property type="project" value="UniProtKB-KW"/>
</dbReference>